<protein>
    <submittedName>
        <fullName evidence="3">Type II secretion system protein E</fullName>
    </submittedName>
</protein>
<sequence length="491" mass="54046">MRRSQPEPAPSAISFSVSPIFPEKVLEATGGHKAVGKMGKGFVYSLVPCPDDRDIERESGITKTKVINEILSMDINAPDAYSAAWISSVQGIAERICGKTSKESIVPYIVAHEIAGYGPISIIMEDSKDVEEILVNKPTDMISIYHAKYGYCSTNMRFRSESDLRFVVNRILGQSNTELGEGSPIVDAQLHDGSRIHAQSRPYAVSGAAVSIRLGGSKKIDIARLLHSGTANPYELAYLWMAIESEVNIVIAGAPSSGKTSLLMALNAFMPRYERIITIEEDVNELLFYSNFVNSVSLKGISGKSKASLKDQVVNSLHMRPDRILVGEIRGDEARDVFFGSNLGIPFATTMHAMENGTAIISRLRSKPMSVEPSMISMLDVSVFMKRSGMEERKVDSIFEYSWLSRGEIAYSEGGQEMAIAKIFESGEPNYPAIRTSKIIKRFSSINCISIRESVAELKSRSEFLSRIAGIQGPSRFDADEYVRSYSAKVD</sequence>
<evidence type="ECO:0000313" key="3">
    <source>
        <dbReference type="EMBL" id="EET90078.1"/>
    </source>
</evidence>
<proteinExistence type="inferred from homology"/>
<dbReference type="PANTHER" id="PTHR30486:SF15">
    <property type="entry name" value="TYPE II_IV SECRETION SYSTEM ATPASE"/>
    <property type="match status" value="1"/>
</dbReference>
<dbReference type="Pfam" id="PF00437">
    <property type="entry name" value="T2SSE"/>
    <property type="match status" value="1"/>
</dbReference>
<dbReference type="Gene3D" id="3.40.50.300">
    <property type="entry name" value="P-loop containing nucleotide triphosphate hydrolases"/>
    <property type="match status" value="1"/>
</dbReference>
<dbReference type="InterPro" id="IPR027417">
    <property type="entry name" value="P-loop_NTPase"/>
</dbReference>
<dbReference type="SUPFAM" id="SSF52540">
    <property type="entry name" value="P-loop containing nucleoside triphosphate hydrolases"/>
    <property type="match status" value="1"/>
</dbReference>
<dbReference type="GO" id="GO:0016887">
    <property type="term" value="F:ATP hydrolysis activity"/>
    <property type="evidence" value="ECO:0007669"/>
    <property type="project" value="InterPro"/>
</dbReference>
<gene>
    <name evidence="3" type="ORF">UNLARM2_0520</name>
</gene>
<evidence type="ECO:0000259" key="2">
    <source>
        <dbReference type="Pfam" id="PF00437"/>
    </source>
</evidence>
<keyword evidence="4" id="KW-1185">Reference proteome</keyword>
<evidence type="ECO:0000256" key="1">
    <source>
        <dbReference type="ARBA" id="ARBA00006611"/>
    </source>
</evidence>
<dbReference type="InterPro" id="IPR001482">
    <property type="entry name" value="T2SS/T4SS_dom"/>
</dbReference>
<dbReference type="PANTHER" id="PTHR30486">
    <property type="entry name" value="TWITCHING MOTILITY PROTEIN PILT"/>
    <property type="match status" value="1"/>
</dbReference>
<organism evidence="3 4">
    <name type="scientific">Candidatus Micrarchaeum acidiphilum ARMAN-2</name>
    <dbReference type="NCBI Taxonomy" id="425595"/>
    <lineage>
        <taxon>Archaea</taxon>
        <taxon>Candidatus Micrarchaeota</taxon>
        <taxon>Candidatus Micrarchaeia</taxon>
        <taxon>Candidatus Micrarchaeales</taxon>
        <taxon>Candidatus Micrarchaeaceae</taxon>
        <taxon>Candidatus Micrarchaeum</taxon>
    </lineage>
</organism>
<dbReference type="AlphaFoldDB" id="C7DHH6"/>
<name>C7DHH6_MICA2</name>
<reference evidence="3 4" key="2">
    <citation type="journal article" date="2010" name="Proc. Natl. Acad. Sci. U.S.A.">
        <title>Enigmatic, ultrasmall, uncultivated Archaea.</title>
        <authorList>
            <person name="Baker B.J."/>
            <person name="Comolli L.R."/>
            <person name="Dick G.J."/>
            <person name="Hauser L.J."/>
            <person name="Hyatt D."/>
            <person name="Dill B.D."/>
            <person name="Land M.L."/>
            <person name="Verberkmoes N.C."/>
            <person name="Hettich R.L."/>
            <person name="Banfield J.F."/>
        </authorList>
    </citation>
    <scope>NUCLEOTIDE SEQUENCE [LARGE SCALE GENOMIC DNA]</scope>
    <source>
        <strain evidence="3">ARMAN-2</strain>
    </source>
</reference>
<dbReference type="InterPro" id="IPR050921">
    <property type="entry name" value="T4SS_GSP_E_ATPase"/>
</dbReference>
<accession>C7DHH6</accession>
<comment type="similarity">
    <text evidence="1">Belongs to the GSP E family.</text>
</comment>
<dbReference type="EMBL" id="GG697240">
    <property type="protein sequence ID" value="EET90078.1"/>
    <property type="molecule type" value="Genomic_DNA"/>
</dbReference>
<dbReference type="Gene3D" id="3.30.450.380">
    <property type="match status" value="1"/>
</dbReference>
<evidence type="ECO:0000313" key="4">
    <source>
        <dbReference type="Proteomes" id="UP000332487"/>
    </source>
</evidence>
<reference evidence="3 4" key="1">
    <citation type="journal article" date="2009" name="Genome Biol.">
        <title>Community-wide analysis of microbial genome sequence signatures.</title>
        <authorList>
            <person name="Dick G.J."/>
            <person name="Andersson A.F."/>
            <person name="Baker B.J."/>
            <person name="Simmons S.L."/>
            <person name="Thomas B.C."/>
            <person name="Yelton A.P."/>
            <person name="Banfield J.F."/>
        </authorList>
    </citation>
    <scope>NUCLEOTIDE SEQUENCE [LARGE SCALE GENOMIC DNA]</scope>
    <source>
        <strain evidence="3">ARMAN-2</strain>
    </source>
</reference>
<dbReference type="Proteomes" id="UP000332487">
    <property type="component" value="Unassembled WGS sequence"/>
</dbReference>
<feature type="domain" description="Bacterial type II secretion system protein E" evidence="2">
    <location>
        <begin position="119"/>
        <end position="377"/>
    </location>
</feature>